<dbReference type="SMART" id="SM00229">
    <property type="entry name" value="RasGEFN"/>
    <property type="match status" value="1"/>
</dbReference>
<dbReference type="CDD" id="cd06224">
    <property type="entry name" value="REM"/>
    <property type="match status" value="1"/>
</dbReference>
<dbReference type="Gene3D" id="1.10.840.10">
    <property type="entry name" value="Ras guanine-nucleotide exchange factors catalytic domain"/>
    <property type="match status" value="1"/>
</dbReference>
<evidence type="ECO:0000259" key="4">
    <source>
        <dbReference type="PROSITE" id="PS50003"/>
    </source>
</evidence>
<dbReference type="InterPro" id="IPR019804">
    <property type="entry name" value="Ras_G-nucl-exch_fac_CS"/>
</dbReference>
<keyword evidence="1 2" id="KW-0344">Guanine-nucleotide releasing factor</keyword>
<dbReference type="CDD" id="cd00155">
    <property type="entry name" value="RasGEF"/>
    <property type="match status" value="1"/>
</dbReference>
<evidence type="ECO:0000256" key="2">
    <source>
        <dbReference type="PROSITE-ProRule" id="PRU00168"/>
    </source>
</evidence>
<dbReference type="STRING" id="121845.A0A3Q0JF21"/>
<feature type="region of interest" description="Disordered" evidence="3">
    <location>
        <begin position="757"/>
        <end position="785"/>
    </location>
</feature>
<sequence>MSPFKHPPLVDKEISSKIVMNEGNHCINDSINVVSGGQGFKEAVKYYLPKLFLHPLWHCFLYFDYIRILRGLSPDKEDRESLIQVEGLLKALQVDLSDSLQNYPRNGRDTGIRAYNRLKRQQAIEKTNELSKTVDGWTSVDIGQCCNEFFREDTLLKLNIGKKTESTERVCFLFDGLLLLCKPNSKRTSVSVTAPLGGNQGEYRLKERFFIRRIEILDLPDSDDYKNAFQIVPRCGSPVILIANSPEDKNNWMADLIMLNTKSMFERTLDSILLDEEKKHPLRQPSPELYKFSEPDCPANIILEEKDNHTGVPLIKGATLYKLVERLTYHIYADPAFVRTFLTTYRSFCTPLNFLQLLIERFSIPEFQGTVREDLKKFRKEYVQPVQFRVLNVLRHWVDHHFYDFEQDAHLLEQLKLFLETINGKSMRKWVDSVSKVIFRKTDPLELQKQIKFAFDRSPPPIEWHLKCSEEEWNILVLHPVEIARQLTLLESEYYRAVKPSEIVGSAWTKSNKEEKSPNLLKIIKHTTNFTRWLEKTIVETENLEERIAIVSRAIEIMMVLNDLNNFNGVLAIVSALGSASVYRLKCTFQALPARLENALVELRELGNDHFRKYQERLRSINPPCVPFFGMYLTNILHIEEGNPDYLPNSNEELINFSKRRRVAEITGEIQQFQNSPYCLSVEPRIRRFLENLTPFDNWKEIDISNYLYEQSLKIEPRYAKLRKDIPRRWPNLSLKSPGIKASKNYMARNNLPALTVNKITGPKNSPLSESDGTPQTPLTPPTANSEFTVFAPIMLSNANGSQSPGSVSTAFSMFSTQSVQSLASSTITLRPGSSSGPEFSGEDSPGLMGSTFDGLYSPPPLPPRTNRRREVSTSDQSVHSRDISPPPLPPRRETRPSLSSPPGYASSPDPSPSSPGRFHVSSPSPSKPSGSTSRLPLLPPKPFSFGKQVPMFQFNAPGNGTS</sequence>
<feature type="compositionally biased region" description="Low complexity" evidence="3">
    <location>
        <begin position="897"/>
        <end position="909"/>
    </location>
</feature>
<feature type="compositionally biased region" description="Polar residues" evidence="3">
    <location>
        <begin position="763"/>
        <end position="785"/>
    </location>
</feature>
<evidence type="ECO:0000313" key="7">
    <source>
        <dbReference type="Proteomes" id="UP000079169"/>
    </source>
</evidence>
<protein>
    <submittedName>
        <fullName evidence="8">Protein son of sevenless-like</fullName>
    </submittedName>
</protein>
<feature type="compositionally biased region" description="Basic and acidic residues" evidence="3">
    <location>
        <begin position="869"/>
        <end position="883"/>
    </location>
</feature>
<gene>
    <name evidence="8" type="primary">LOC103519889</name>
</gene>
<accession>A0A3Q0JF21</accession>
<evidence type="ECO:0000313" key="8">
    <source>
        <dbReference type="RefSeq" id="XP_026687009.1"/>
    </source>
</evidence>
<dbReference type="PANTHER" id="PTHR23113:SF363">
    <property type="entry name" value="PROTEIN SON OF SEVENLESS"/>
    <property type="match status" value="1"/>
</dbReference>
<dbReference type="InterPro" id="IPR055251">
    <property type="entry name" value="SOS1_NGEF_PH"/>
</dbReference>
<evidence type="ECO:0000259" key="6">
    <source>
        <dbReference type="PROSITE" id="PS50212"/>
    </source>
</evidence>
<proteinExistence type="predicted"/>
<dbReference type="Gene3D" id="1.20.870.10">
    <property type="entry name" value="Son of sevenless (SoS) protein Chain: S domain 1"/>
    <property type="match status" value="1"/>
</dbReference>
<dbReference type="GeneID" id="103519889"/>
<dbReference type="Pfam" id="PF22697">
    <property type="entry name" value="SOS1_NGEF_PH"/>
    <property type="match status" value="1"/>
</dbReference>
<dbReference type="InterPro" id="IPR008937">
    <property type="entry name" value="Ras-like_GEF"/>
</dbReference>
<dbReference type="SUPFAM" id="SSF50729">
    <property type="entry name" value="PH domain-like"/>
    <property type="match status" value="1"/>
</dbReference>
<dbReference type="GO" id="GO:0005886">
    <property type="term" value="C:plasma membrane"/>
    <property type="evidence" value="ECO:0007669"/>
    <property type="project" value="TreeGrafter"/>
</dbReference>
<feature type="compositionally biased region" description="Low complexity" evidence="3">
    <location>
        <begin position="922"/>
        <end position="934"/>
    </location>
</feature>
<dbReference type="InterPro" id="IPR000651">
    <property type="entry name" value="Ras-like_Gua-exchang_fac_N"/>
</dbReference>
<organism evidence="7 8">
    <name type="scientific">Diaphorina citri</name>
    <name type="common">Asian citrus psyllid</name>
    <dbReference type="NCBI Taxonomy" id="121845"/>
    <lineage>
        <taxon>Eukaryota</taxon>
        <taxon>Metazoa</taxon>
        <taxon>Ecdysozoa</taxon>
        <taxon>Arthropoda</taxon>
        <taxon>Hexapoda</taxon>
        <taxon>Insecta</taxon>
        <taxon>Pterygota</taxon>
        <taxon>Neoptera</taxon>
        <taxon>Paraneoptera</taxon>
        <taxon>Hemiptera</taxon>
        <taxon>Sternorrhyncha</taxon>
        <taxon>Psylloidea</taxon>
        <taxon>Psyllidae</taxon>
        <taxon>Diaphorininae</taxon>
        <taxon>Diaphorina</taxon>
    </lineage>
</organism>
<dbReference type="PROSITE" id="PS50212">
    <property type="entry name" value="RASGEF_NTER"/>
    <property type="match status" value="1"/>
</dbReference>
<dbReference type="InterPro" id="IPR011993">
    <property type="entry name" value="PH-like_dom_sf"/>
</dbReference>
<dbReference type="Gene3D" id="2.30.29.30">
    <property type="entry name" value="Pleckstrin-homology domain (PH domain)/Phosphotyrosine-binding domain (PTB)"/>
    <property type="match status" value="1"/>
</dbReference>
<evidence type="ECO:0000256" key="1">
    <source>
        <dbReference type="ARBA" id="ARBA00022658"/>
    </source>
</evidence>
<dbReference type="OMA" id="PPLQYEF"/>
<evidence type="ECO:0000259" key="5">
    <source>
        <dbReference type="PROSITE" id="PS50009"/>
    </source>
</evidence>
<feature type="domain" description="PH" evidence="4">
    <location>
        <begin position="148"/>
        <end position="261"/>
    </location>
</feature>
<dbReference type="GO" id="GO:0005085">
    <property type="term" value="F:guanyl-nucleotide exchange factor activity"/>
    <property type="evidence" value="ECO:0007669"/>
    <property type="project" value="UniProtKB-KW"/>
</dbReference>
<dbReference type="RefSeq" id="XP_026687009.1">
    <property type="nucleotide sequence ID" value="XM_026831208.1"/>
</dbReference>
<dbReference type="AlphaFoldDB" id="A0A3Q0JF21"/>
<dbReference type="PROSITE" id="PS50003">
    <property type="entry name" value="PH_DOMAIN"/>
    <property type="match status" value="1"/>
</dbReference>
<dbReference type="Pfam" id="PF00618">
    <property type="entry name" value="RasGEF_N"/>
    <property type="match status" value="1"/>
</dbReference>
<keyword evidence="7" id="KW-1185">Reference proteome</keyword>
<dbReference type="SUPFAM" id="SSF48366">
    <property type="entry name" value="Ras GEF"/>
    <property type="match status" value="1"/>
</dbReference>
<dbReference type="InterPro" id="IPR023578">
    <property type="entry name" value="Ras_GEF_dom_sf"/>
</dbReference>
<dbReference type="CDD" id="cd01261">
    <property type="entry name" value="PH_SOS"/>
    <property type="match status" value="1"/>
</dbReference>
<feature type="compositionally biased region" description="Low complexity" evidence="3">
    <location>
        <begin position="832"/>
        <end position="847"/>
    </location>
</feature>
<dbReference type="InterPro" id="IPR001849">
    <property type="entry name" value="PH_domain"/>
</dbReference>
<dbReference type="GO" id="GO:0007265">
    <property type="term" value="P:Ras protein signal transduction"/>
    <property type="evidence" value="ECO:0007669"/>
    <property type="project" value="TreeGrafter"/>
</dbReference>
<feature type="domain" description="Ras-GEF" evidence="5">
    <location>
        <begin position="479"/>
        <end position="718"/>
    </location>
</feature>
<dbReference type="SMART" id="SM00147">
    <property type="entry name" value="RasGEF"/>
    <property type="match status" value="1"/>
</dbReference>
<dbReference type="PANTHER" id="PTHR23113">
    <property type="entry name" value="GUANINE NUCLEOTIDE EXCHANGE FACTOR"/>
    <property type="match status" value="1"/>
</dbReference>
<reference evidence="8" key="1">
    <citation type="submission" date="2025-08" db="UniProtKB">
        <authorList>
            <consortium name="RefSeq"/>
        </authorList>
    </citation>
    <scope>IDENTIFICATION</scope>
</reference>
<name>A0A3Q0JF21_DIACI</name>
<dbReference type="KEGG" id="dci:103519889"/>
<evidence type="ECO:0000256" key="3">
    <source>
        <dbReference type="SAM" id="MobiDB-lite"/>
    </source>
</evidence>
<dbReference type="PaxDb" id="121845-A0A3Q0JF21"/>
<dbReference type="PROSITE" id="PS50009">
    <property type="entry name" value="RASGEF_CAT"/>
    <property type="match status" value="1"/>
</dbReference>
<dbReference type="Gene3D" id="6.10.250.3060">
    <property type="match status" value="1"/>
</dbReference>
<feature type="domain" description="N-terminal Ras-GEF" evidence="6">
    <location>
        <begin position="311"/>
        <end position="442"/>
    </location>
</feature>
<dbReference type="PROSITE" id="PS00720">
    <property type="entry name" value="RASGEF"/>
    <property type="match status" value="1"/>
</dbReference>
<feature type="region of interest" description="Disordered" evidence="3">
    <location>
        <begin position="826"/>
        <end position="963"/>
    </location>
</feature>
<dbReference type="InterPro" id="IPR036964">
    <property type="entry name" value="RASGEF_cat_dom_sf"/>
</dbReference>
<dbReference type="InterPro" id="IPR001895">
    <property type="entry name" value="RASGEF_cat_dom"/>
</dbReference>
<dbReference type="Pfam" id="PF00617">
    <property type="entry name" value="RasGEF"/>
    <property type="match status" value="1"/>
</dbReference>
<dbReference type="Proteomes" id="UP000079169">
    <property type="component" value="Unplaced"/>
</dbReference>
<dbReference type="SMART" id="SM00233">
    <property type="entry name" value="PH"/>
    <property type="match status" value="1"/>
</dbReference>